<dbReference type="Proteomes" id="UP000074914">
    <property type="component" value="Chromosome"/>
</dbReference>
<sequence length="55" mass="6441">MNLAKQARISRFNFLKQLIYLQPHGIFQSSRFFQRFKNVVGQPVVKMQLMQAAAN</sequence>
<protein>
    <recommendedName>
        <fullName evidence="3">HTH araC/xylS-type domain-containing protein</fullName>
    </recommendedName>
</protein>
<organism evidence="1 2">
    <name type="scientific">Collimonas pratensis</name>
    <dbReference type="NCBI Taxonomy" id="279113"/>
    <lineage>
        <taxon>Bacteria</taxon>
        <taxon>Pseudomonadati</taxon>
        <taxon>Pseudomonadota</taxon>
        <taxon>Betaproteobacteria</taxon>
        <taxon>Burkholderiales</taxon>
        <taxon>Oxalobacteraceae</taxon>
        <taxon>Collimonas</taxon>
    </lineage>
</organism>
<evidence type="ECO:0000313" key="1">
    <source>
        <dbReference type="EMBL" id="AMP14710.1"/>
    </source>
</evidence>
<reference evidence="1 2" key="1">
    <citation type="submission" date="2015-11" db="EMBL/GenBank/DDBJ databases">
        <title>Exploring the genomic traits of fungus-feeding bacterial genus Collimonas.</title>
        <authorList>
            <person name="Song C."/>
            <person name="Schmidt R."/>
            <person name="de Jager V."/>
            <person name="Krzyzanowska D."/>
            <person name="Jongedijk E."/>
            <person name="Cankar K."/>
            <person name="Beekwilder J."/>
            <person name="van Veen A."/>
            <person name="de Boer W."/>
            <person name="van Veen J.A."/>
            <person name="Garbeva P."/>
        </authorList>
    </citation>
    <scope>NUCLEOTIDE SEQUENCE [LARGE SCALE GENOMIC DNA]</scope>
    <source>
        <strain evidence="1 2">Ter291</strain>
    </source>
</reference>
<evidence type="ECO:0008006" key="3">
    <source>
        <dbReference type="Google" id="ProtNLM"/>
    </source>
</evidence>
<proteinExistence type="predicted"/>
<gene>
    <name evidence="1" type="ORF">CPter291_2453</name>
</gene>
<dbReference type="EMBL" id="CP013236">
    <property type="protein sequence ID" value="AMP14710.1"/>
    <property type="molecule type" value="Genomic_DNA"/>
</dbReference>
<accession>A0ABM5Z6F9</accession>
<evidence type="ECO:0000313" key="2">
    <source>
        <dbReference type="Proteomes" id="UP000074914"/>
    </source>
</evidence>
<keyword evidence="2" id="KW-1185">Reference proteome</keyword>
<name>A0ABM5Z6F9_9BURK</name>